<dbReference type="InterPro" id="IPR036890">
    <property type="entry name" value="HATPase_C_sf"/>
</dbReference>
<dbReference type="Pfam" id="PF07228">
    <property type="entry name" value="SpoIIE"/>
    <property type="match status" value="1"/>
</dbReference>
<dbReference type="PANTHER" id="PTHR43156">
    <property type="entry name" value="STAGE II SPORULATION PROTEIN E-RELATED"/>
    <property type="match status" value="1"/>
</dbReference>
<dbReference type="SUPFAM" id="SSF81606">
    <property type="entry name" value="PP2C-like"/>
    <property type="match status" value="1"/>
</dbReference>
<evidence type="ECO:0000313" key="3">
    <source>
        <dbReference type="EMBL" id="RXZ53545.1"/>
    </source>
</evidence>
<dbReference type="Gene3D" id="3.30.565.10">
    <property type="entry name" value="Histidine kinase-like ATPase, C-terminal domain"/>
    <property type="match status" value="1"/>
</dbReference>
<dbReference type="Gene3D" id="3.60.40.10">
    <property type="entry name" value="PPM-type phosphatase domain"/>
    <property type="match status" value="1"/>
</dbReference>
<dbReference type="InterPro" id="IPR036457">
    <property type="entry name" value="PPM-type-like_dom_sf"/>
</dbReference>
<gene>
    <name evidence="3" type="ORF">ET524_02855</name>
</gene>
<organism evidence="3 4">
    <name type="scientific">Senegalimassilia faecalis</name>
    <dbReference type="NCBI Taxonomy" id="2509433"/>
    <lineage>
        <taxon>Bacteria</taxon>
        <taxon>Bacillati</taxon>
        <taxon>Actinomycetota</taxon>
        <taxon>Coriobacteriia</taxon>
        <taxon>Coriobacteriales</taxon>
        <taxon>Coriobacteriaceae</taxon>
        <taxon>Senegalimassilia</taxon>
    </lineage>
</organism>
<dbReference type="PANTHER" id="PTHR43156:SF2">
    <property type="entry name" value="STAGE II SPORULATION PROTEIN E"/>
    <property type="match status" value="1"/>
</dbReference>
<dbReference type="EMBL" id="SDPW01000001">
    <property type="protein sequence ID" value="RXZ53545.1"/>
    <property type="molecule type" value="Genomic_DNA"/>
</dbReference>
<name>A0A4Q2JWX2_9ACTN</name>
<evidence type="ECO:0000259" key="2">
    <source>
        <dbReference type="PROSITE" id="PS51746"/>
    </source>
</evidence>
<dbReference type="GO" id="GO:0016791">
    <property type="term" value="F:phosphatase activity"/>
    <property type="evidence" value="ECO:0007669"/>
    <property type="project" value="TreeGrafter"/>
</dbReference>
<dbReference type="Proteomes" id="UP000293345">
    <property type="component" value="Unassembled WGS sequence"/>
</dbReference>
<comment type="caution">
    <text evidence="3">The sequence shown here is derived from an EMBL/GenBank/DDBJ whole genome shotgun (WGS) entry which is preliminary data.</text>
</comment>
<dbReference type="SMART" id="SM00331">
    <property type="entry name" value="PP2C_SIG"/>
    <property type="match status" value="1"/>
</dbReference>
<keyword evidence="4" id="KW-1185">Reference proteome</keyword>
<evidence type="ECO:0000313" key="4">
    <source>
        <dbReference type="Proteomes" id="UP000293345"/>
    </source>
</evidence>
<evidence type="ECO:0000256" key="1">
    <source>
        <dbReference type="ARBA" id="ARBA00022801"/>
    </source>
</evidence>
<accession>A0A4Q2JWX2</accession>
<reference evidence="3 4" key="1">
    <citation type="submission" date="2019-01" db="EMBL/GenBank/DDBJ databases">
        <title>Senegalimassilia sp. nov. KGMB04484 isolated human feces.</title>
        <authorList>
            <person name="Han K.-I."/>
            <person name="Kim J.-S."/>
            <person name="Lee K.C."/>
            <person name="Suh M.K."/>
            <person name="Eom M.K."/>
            <person name="Lee J.H."/>
            <person name="Park S.-H."/>
            <person name="Kang S.W."/>
            <person name="Park J.-E."/>
            <person name="Oh B.S."/>
            <person name="Yu S.Y."/>
            <person name="Choi S.-H."/>
            <person name="Lee D.H."/>
            <person name="Yoon H."/>
            <person name="Kim B.-Y."/>
            <person name="Lee J.H."/>
            <person name="Lee J.-S."/>
        </authorList>
    </citation>
    <scope>NUCLEOTIDE SEQUENCE [LARGE SCALE GENOMIC DNA]</scope>
    <source>
        <strain evidence="3 4">KGMB04484</strain>
    </source>
</reference>
<dbReference type="InterPro" id="IPR003594">
    <property type="entry name" value="HATPase_dom"/>
</dbReference>
<dbReference type="Pfam" id="PF13581">
    <property type="entry name" value="HATPase_c_2"/>
    <property type="match status" value="1"/>
</dbReference>
<keyword evidence="1" id="KW-0378">Hydrolase</keyword>
<sequence length="483" mass="53499">MFAFLHFLERRFTRPIEVLAYDQQTFIERMETDVEQGRRDTLIAVDERGTMPRYEIADLFESTNKMRRDMVGFIERLYNVTAERQRAATELDVAKQIQMSAVPHDFDSFTERFALDIAGFMRPAREVGGDFYDVFEVGEHGVAFVIGDVSGKGVPAALFMMRAQSLLRQYLLETEDLGTAFTLANRQLCERNDAMLFVTAFACVVDTTTGEVRYANAGHNPPVLKQNGRLSYLTCRPGLVLGAMDVVKYSEGSFTCSPGDGLLLYTDGVSEAADEREQLYGEERLLQTLAALDAAAQTGAAAAGGAPRGSSAQAAVDALAASVDAFAGNAPQADDITMLAFRWSLPIASLTLPAQDEQLDNLFAFLEPLCEGEGRTPKLLAQMMLVCEEIFVNICHYGFPDGQPRLPVDIEVAVDERAGCLHLVFSDQGIAYDPLSHDPKKVDPTDEQRKGGLGILLMRKYMDDLRYTRADGRNILRMTKRFV</sequence>
<dbReference type="InterPro" id="IPR001932">
    <property type="entry name" value="PPM-type_phosphatase-like_dom"/>
</dbReference>
<feature type="domain" description="PPM-type phosphatase" evidence="2">
    <location>
        <begin position="110"/>
        <end position="343"/>
    </location>
</feature>
<protein>
    <recommendedName>
        <fullName evidence="2">PPM-type phosphatase domain-containing protein</fullName>
    </recommendedName>
</protein>
<dbReference type="CDD" id="cd16936">
    <property type="entry name" value="HATPase_RsbW-like"/>
    <property type="match status" value="1"/>
</dbReference>
<dbReference type="AlphaFoldDB" id="A0A4Q2JWX2"/>
<proteinExistence type="predicted"/>
<dbReference type="PROSITE" id="PS51746">
    <property type="entry name" value="PPM_2"/>
    <property type="match status" value="1"/>
</dbReference>
<dbReference type="InterPro" id="IPR052016">
    <property type="entry name" value="Bact_Sigma-Reg"/>
</dbReference>